<evidence type="ECO:0000256" key="6">
    <source>
        <dbReference type="ARBA" id="ARBA00022840"/>
    </source>
</evidence>
<evidence type="ECO:0000256" key="7">
    <source>
        <dbReference type="HAMAP-Rule" id="MF_00639"/>
    </source>
</evidence>
<organism evidence="11 12">
    <name type="scientific">Aerophobetes bacterium</name>
    <dbReference type="NCBI Taxonomy" id="2030807"/>
    <lineage>
        <taxon>Bacteria</taxon>
        <taxon>Candidatus Aerophobota</taxon>
    </lineage>
</organism>
<comment type="catalytic activity">
    <reaction evidence="7 8">
        <text>UDP-N-acetyl-alpha-D-muramoyl-L-alanine + D-glutamate + ATP = UDP-N-acetyl-alpha-D-muramoyl-L-alanyl-D-glutamate + ADP + phosphate + H(+)</text>
        <dbReference type="Rhea" id="RHEA:16429"/>
        <dbReference type="ChEBI" id="CHEBI:15378"/>
        <dbReference type="ChEBI" id="CHEBI:29986"/>
        <dbReference type="ChEBI" id="CHEBI:30616"/>
        <dbReference type="ChEBI" id="CHEBI:43474"/>
        <dbReference type="ChEBI" id="CHEBI:83898"/>
        <dbReference type="ChEBI" id="CHEBI:83900"/>
        <dbReference type="ChEBI" id="CHEBI:456216"/>
        <dbReference type="EC" id="6.3.2.9"/>
    </reaction>
</comment>
<keyword evidence="7 8" id="KW-0131">Cell cycle</keyword>
<keyword evidence="4 7" id="KW-0436">Ligase</keyword>
<dbReference type="EC" id="6.3.2.9" evidence="7 8"/>
<dbReference type="Gene3D" id="3.90.190.20">
    <property type="entry name" value="Mur ligase, C-terminal domain"/>
    <property type="match status" value="1"/>
</dbReference>
<keyword evidence="7 8" id="KW-0573">Peptidoglycan synthesis</keyword>
<dbReference type="Gene3D" id="3.40.1190.10">
    <property type="entry name" value="Mur-like, catalytic domain"/>
    <property type="match status" value="1"/>
</dbReference>
<dbReference type="PANTHER" id="PTHR43692:SF1">
    <property type="entry name" value="UDP-N-ACETYLMURAMOYLALANINE--D-GLUTAMATE LIGASE"/>
    <property type="match status" value="1"/>
</dbReference>
<comment type="function">
    <text evidence="7 8">Cell wall formation. Catalyzes the addition of glutamate to the nucleotide precursor UDP-N-acetylmuramoyl-L-alanine (UMA).</text>
</comment>
<evidence type="ECO:0000256" key="1">
    <source>
        <dbReference type="ARBA" id="ARBA00004496"/>
    </source>
</evidence>
<dbReference type="SUPFAM" id="SSF51984">
    <property type="entry name" value="MurCD N-terminal domain"/>
    <property type="match status" value="1"/>
</dbReference>
<dbReference type="InterPro" id="IPR005762">
    <property type="entry name" value="MurD"/>
</dbReference>
<dbReference type="PANTHER" id="PTHR43692">
    <property type="entry name" value="UDP-N-ACETYLMURAMOYLALANINE--D-GLUTAMATE LIGASE"/>
    <property type="match status" value="1"/>
</dbReference>
<feature type="domain" description="Mur ligase central" evidence="10">
    <location>
        <begin position="96"/>
        <end position="217"/>
    </location>
</feature>
<dbReference type="InterPro" id="IPR013221">
    <property type="entry name" value="Mur_ligase_cen"/>
</dbReference>
<dbReference type="GO" id="GO:0008360">
    <property type="term" value="P:regulation of cell shape"/>
    <property type="evidence" value="ECO:0007669"/>
    <property type="project" value="UniProtKB-KW"/>
</dbReference>
<dbReference type="GO" id="GO:0051301">
    <property type="term" value="P:cell division"/>
    <property type="evidence" value="ECO:0007669"/>
    <property type="project" value="UniProtKB-KW"/>
</dbReference>
<gene>
    <name evidence="7 11" type="primary">murD</name>
    <name evidence="11" type="ORF">COB11_03855</name>
</gene>
<keyword evidence="6 7" id="KW-0067">ATP-binding</keyword>
<keyword evidence="7 8" id="KW-0132">Cell division</keyword>
<dbReference type="InterPro" id="IPR004101">
    <property type="entry name" value="Mur_ligase_C"/>
</dbReference>
<dbReference type="EMBL" id="NVUU01000039">
    <property type="protein sequence ID" value="PCI94401.1"/>
    <property type="molecule type" value="Genomic_DNA"/>
</dbReference>
<sequence length="409" mass="45853">MKKKALILGLGVSGSAAKDFLVKMGYRVFIVDNKNDKHLSIDLVKSVDLAVISPGVPKENSFYKLICKYAKNFVGEAELGLLNIFKEDNKTKIIAVTGTNGKTTLCLFLEHLLSAKALGNVGIPFTRYLEMQERNKTIIAELSSFQIETLKAKVIDTAIITNISPDHLDRYKDFDEYARSKLFIAACIKKGGKLILPKEIFSKYKTETFQNDIKVIFIEDLMKIYTCEDVENPIGIEAFIIAKEIAGDAFLNEVFLEKLKTFKKPPHRLEIFANISGISFVDDSKATNIESTLFAAKSILAKKHIIMGGSDKGLDFNQLLSLTKEGVVAVYAIGDCAKKIQLALQEKMPVTLYRNLEDATLAAFKLAKSNDVVLLSPGCPSYDHFDNFEHRGRVFKQCVYKIQKEEFFR</sequence>
<dbReference type="GO" id="GO:0009252">
    <property type="term" value="P:peptidoglycan biosynthetic process"/>
    <property type="evidence" value="ECO:0007669"/>
    <property type="project" value="UniProtKB-UniRule"/>
</dbReference>
<evidence type="ECO:0000256" key="3">
    <source>
        <dbReference type="ARBA" id="ARBA00022490"/>
    </source>
</evidence>
<dbReference type="Pfam" id="PF02875">
    <property type="entry name" value="Mur_ligase_C"/>
    <property type="match status" value="1"/>
</dbReference>
<accession>A0A2A4YI87</accession>
<keyword evidence="7 8" id="KW-0133">Cell shape</keyword>
<dbReference type="Proteomes" id="UP000217838">
    <property type="component" value="Unassembled WGS sequence"/>
</dbReference>
<dbReference type="SUPFAM" id="SSF53623">
    <property type="entry name" value="MurD-like peptide ligases, catalytic domain"/>
    <property type="match status" value="1"/>
</dbReference>
<evidence type="ECO:0000256" key="4">
    <source>
        <dbReference type="ARBA" id="ARBA00022598"/>
    </source>
</evidence>
<dbReference type="Pfam" id="PF08245">
    <property type="entry name" value="Mur_ligase_M"/>
    <property type="match status" value="1"/>
</dbReference>
<dbReference type="InterPro" id="IPR036565">
    <property type="entry name" value="Mur-like_cat_sf"/>
</dbReference>
<dbReference type="AlphaFoldDB" id="A0A2A4YI87"/>
<dbReference type="HAMAP" id="MF_00639">
    <property type="entry name" value="MurD"/>
    <property type="match status" value="1"/>
</dbReference>
<dbReference type="Gene3D" id="3.40.50.720">
    <property type="entry name" value="NAD(P)-binding Rossmann-like Domain"/>
    <property type="match status" value="1"/>
</dbReference>
<reference evidence="12" key="1">
    <citation type="submission" date="2017-08" db="EMBL/GenBank/DDBJ databases">
        <title>A dynamic microbial community with high functional redundancy inhabits the cold, oxic subseafloor aquifer.</title>
        <authorList>
            <person name="Tully B.J."/>
            <person name="Wheat C.G."/>
            <person name="Glazer B.T."/>
            <person name="Huber J.A."/>
        </authorList>
    </citation>
    <scope>NUCLEOTIDE SEQUENCE [LARGE SCALE GENOMIC DNA]</scope>
</reference>
<evidence type="ECO:0000256" key="5">
    <source>
        <dbReference type="ARBA" id="ARBA00022741"/>
    </source>
</evidence>
<evidence type="ECO:0000256" key="8">
    <source>
        <dbReference type="RuleBase" id="RU003664"/>
    </source>
</evidence>
<comment type="subcellular location">
    <subcellularLocation>
        <location evidence="1 7 8">Cytoplasm</location>
    </subcellularLocation>
</comment>
<evidence type="ECO:0000259" key="9">
    <source>
        <dbReference type="Pfam" id="PF02875"/>
    </source>
</evidence>
<evidence type="ECO:0000313" key="11">
    <source>
        <dbReference type="EMBL" id="PCI94401.1"/>
    </source>
</evidence>
<keyword evidence="7 8" id="KW-0961">Cell wall biogenesis/degradation</keyword>
<dbReference type="NCBIfam" id="TIGR01087">
    <property type="entry name" value="murD"/>
    <property type="match status" value="1"/>
</dbReference>
<dbReference type="SUPFAM" id="SSF53244">
    <property type="entry name" value="MurD-like peptide ligases, peptide-binding domain"/>
    <property type="match status" value="1"/>
</dbReference>
<dbReference type="GO" id="GO:0008764">
    <property type="term" value="F:UDP-N-acetylmuramoylalanine-D-glutamate ligase activity"/>
    <property type="evidence" value="ECO:0007669"/>
    <property type="project" value="UniProtKB-UniRule"/>
</dbReference>
<dbReference type="GO" id="GO:0071555">
    <property type="term" value="P:cell wall organization"/>
    <property type="evidence" value="ECO:0007669"/>
    <property type="project" value="UniProtKB-KW"/>
</dbReference>
<protein>
    <recommendedName>
        <fullName evidence="7 8">UDP-N-acetylmuramoylalanine--D-glutamate ligase</fullName>
        <ecNumber evidence="7 8">6.3.2.9</ecNumber>
    </recommendedName>
    <alternativeName>
        <fullName evidence="7">D-glutamic acid-adding enzyme</fullName>
    </alternativeName>
    <alternativeName>
        <fullName evidence="7">UDP-N-acetylmuramoyl-L-alanyl-D-glutamate synthetase</fullName>
    </alternativeName>
</protein>
<comment type="caution">
    <text evidence="11">The sequence shown here is derived from an EMBL/GenBank/DDBJ whole genome shotgun (WGS) entry which is preliminary data.</text>
</comment>
<dbReference type="GO" id="GO:0005524">
    <property type="term" value="F:ATP binding"/>
    <property type="evidence" value="ECO:0007669"/>
    <property type="project" value="UniProtKB-UniRule"/>
</dbReference>
<evidence type="ECO:0000313" key="12">
    <source>
        <dbReference type="Proteomes" id="UP000217838"/>
    </source>
</evidence>
<comment type="similarity">
    <text evidence="7">Belongs to the MurCDEF family.</text>
</comment>
<feature type="domain" description="Mur ligase C-terminal" evidence="9">
    <location>
        <begin position="267"/>
        <end position="377"/>
    </location>
</feature>
<name>A0A2A4YI87_UNCAE</name>
<keyword evidence="3 7" id="KW-0963">Cytoplasm</keyword>
<comment type="pathway">
    <text evidence="2 7 8">Cell wall biogenesis; peptidoglycan biosynthesis.</text>
</comment>
<dbReference type="GO" id="GO:0005737">
    <property type="term" value="C:cytoplasm"/>
    <property type="evidence" value="ECO:0007669"/>
    <property type="project" value="UniProtKB-SubCell"/>
</dbReference>
<feature type="binding site" evidence="7">
    <location>
        <begin position="98"/>
        <end position="104"/>
    </location>
    <ligand>
        <name>ATP</name>
        <dbReference type="ChEBI" id="CHEBI:30616"/>
    </ligand>
</feature>
<dbReference type="UniPathway" id="UPA00219"/>
<evidence type="ECO:0000256" key="2">
    <source>
        <dbReference type="ARBA" id="ARBA00004752"/>
    </source>
</evidence>
<dbReference type="InterPro" id="IPR036615">
    <property type="entry name" value="Mur_ligase_C_dom_sf"/>
</dbReference>
<evidence type="ECO:0000259" key="10">
    <source>
        <dbReference type="Pfam" id="PF08245"/>
    </source>
</evidence>
<keyword evidence="5 7" id="KW-0547">Nucleotide-binding</keyword>
<proteinExistence type="inferred from homology"/>